<dbReference type="AlphaFoldDB" id="A0A2P6Q453"/>
<evidence type="ECO:0000256" key="1">
    <source>
        <dbReference type="SAM" id="Phobius"/>
    </source>
</evidence>
<gene>
    <name evidence="2" type="ORF">RchiOBHm_Chr5g0008701</name>
</gene>
<sequence length="67" mass="8144">MLRNLQKNILVVLVMDWVVSFVNIFLVSLWSHVRWSCDFGWRIQNPVIKEHTERYNLFTIKLNKLKL</sequence>
<proteinExistence type="predicted"/>
<name>A0A2P6Q453_ROSCH</name>
<dbReference type="Proteomes" id="UP000238479">
    <property type="component" value="Chromosome 5"/>
</dbReference>
<protein>
    <submittedName>
        <fullName evidence="2">Uncharacterized protein</fullName>
    </submittedName>
</protein>
<feature type="transmembrane region" description="Helical" evidence="1">
    <location>
        <begin position="9"/>
        <end position="30"/>
    </location>
</feature>
<keyword evidence="3" id="KW-1185">Reference proteome</keyword>
<reference evidence="2 3" key="1">
    <citation type="journal article" date="2018" name="Nat. Genet.">
        <title>The Rosa genome provides new insights in the design of modern roses.</title>
        <authorList>
            <person name="Bendahmane M."/>
        </authorList>
    </citation>
    <scope>NUCLEOTIDE SEQUENCE [LARGE SCALE GENOMIC DNA]</scope>
    <source>
        <strain evidence="3">cv. Old Blush</strain>
    </source>
</reference>
<evidence type="ECO:0000313" key="2">
    <source>
        <dbReference type="EMBL" id="PRQ28963.1"/>
    </source>
</evidence>
<keyword evidence="1" id="KW-0472">Membrane</keyword>
<organism evidence="2 3">
    <name type="scientific">Rosa chinensis</name>
    <name type="common">China rose</name>
    <dbReference type="NCBI Taxonomy" id="74649"/>
    <lineage>
        <taxon>Eukaryota</taxon>
        <taxon>Viridiplantae</taxon>
        <taxon>Streptophyta</taxon>
        <taxon>Embryophyta</taxon>
        <taxon>Tracheophyta</taxon>
        <taxon>Spermatophyta</taxon>
        <taxon>Magnoliopsida</taxon>
        <taxon>eudicotyledons</taxon>
        <taxon>Gunneridae</taxon>
        <taxon>Pentapetalae</taxon>
        <taxon>rosids</taxon>
        <taxon>fabids</taxon>
        <taxon>Rosales</taxon>
        <taxon>Rosaceae</taxon>
        <taxon>Rosoideae</taxon>
        <taxon>Rosoideae incertae sedis</taxon>
        <taxon>Rosa</taxon>
    </lineage>
</organism>
<keyword evidence="1" id="KW-1133">Transmembrane helix</keyword>
<keyword evidence="1" id="KW-0812">Transmembrane</keyword>
<evidence type="ECO:0000313" key="3">
    <source>
        <dbReference type="Proteomes" id="UP000238479"/>
    </source>
</evidence>
<accession>A0A2P6Q453</accession>
<dbReference type="EMBL" id="PDCK01000043">
    <property type="protein sequence ID" value="PRQ28963.1"/>
    <property type="molecule type" value="Genomic_DNA"/>
</dbReference>
<comment type="caution">
    <text evidence="2">The sequence shown here is derived from an EMBL/GenBank/DDBJ whole genome shotgun (WGS) entry which is preliminary data.</text>
</comment>
<dbReference type="Gramene" id="PRQ28963">
    <property type="protein sequence ID" value="PRQ28963"/>
    <property type="gene ID" value="RchiOBHm_Chr5g0008701"/>
</dbReference>